<dbReference type="GO" id="GO:0004523">
    <property type="term" value="F:RNA-DNA hybrid ribonuclease activity"/>
    <property type="evidence" value="ECO:0007669"/>
    <property type="project" value="InterPro"/>
</dbReference>
<sequence>MPYQDDEITGINWNKDVWNGKTSQKLKVYLWKLCSGALALGENLLNCGIESNATCNRCGELETRDHFLFHCDFAKRTWDLAPLANRQPFTNNQSFIEVLQRSKSWINLPPTGITGAWSFPWIAWSLWLNRNNQIFEDRGFSPMDTITKAMANAREWERAQEMTAMQEKKGRSSLSHQSATHPIIVSVDAAWRAYTQTAELGWSFSDCNQTILEEGSSAEVPVLSSLAAEALAIREALIQAKARNWTDLCLRSDSQTLVRTIRSNDKIAEILGVLRDIKSLASSFVSISVVFTPRADNTRADSLAKAALALFVTPFQ</sequence>
<feature type="domain" description="RNase H type-1" evidence="1">
    <location>
        <begin position="187"/>
        <end position="307"/>
    </location>
</feature>
<gene>
    <name evidence="3" type="ORF">MERR_LOCUS19846</name>
</gene>
<proteinExistence type="predicted"/>
<dbReference type="InterPro" id="IPR052929">
    <property type="entry name" value="RNase_H-like_EbsB-rel"/>
</dbReference>
<dbReference type="Proteomes" id="UP000467841">
    <property type="component" value="Unassembled WGS sequence"/>
</dbReference>
<evidence type="ECO:0000313" key="4">
    <source>
        <dbReference type="Proteomes" id="UP000467841"/>
    </source>
</evidence>
<name>A0A6D2J5G9_9BRAS</name>
<protein>
    <submittedName>
        <fullName evidence="3">Uncharacterized protein</fullName>
    </submittedName>
</protein>
<evidence type="ECO:0000313" key="3">
    <source>
        <dbReference type="EMBL" id="CAA7032611.1"/>
    </source>
</evidence>
<evidence type="ECO:0000259" key="1">
    <source>
        <dbReference type="Pfam" id="PF13456"/>
    </source>
</evidence>
<dbReference type="CDD" id="cd06222">
    <property type="entry name" value="RNase_H_like"/>
    <property type="match status" value="1"/>
</dbReference>
<comment type="caution">
    <text evidence="3">The sequence shown here is derived from an EMBL/GenBank/DDBJ whole genome shotgun (WGS) entry which is preliminary data.</text>
</comment>
<dbReference type="PANTHER" id="PTHR47074:SF49">
    <property type="entry name" value="POLYNUCLEOTIDYL TRANSFERASE, RIBONUCLEASE H-LIKE SUPERFAMILY PROTEIN"/>
    <property type="match status" value="1"/>
</dbReference>
<dbReference type="Pfam" id="PF13966">
    <property type="entry name" value="zf-RVT"/>
    <property type="match status" value="1"/>
</dbReference>
<organism evidence="3 4">
    <name type="scientific">Microthlaspi erraticum</name>
    <dbReference type="NCBI Taxonomy" id="1685480"/>
    <lineage>
        <taxon>Eukaryota</taxon>
        <taxon>Viridiplantae</taxon>
        <taxon>Streptophyta</taxon>
        <taxon>Embryophyta</taxon>
        <taxon>Tracheophyta</taxon>
        <taxon>Spermatophyta</taxon>
        <taxon>Magnoliopsida</taxon>
        <taxon>eudicotyledons</taxon>
        <taxon>Gunneridae</taxon>
        <taxon>Pentapetalae</taxon>
        <taxon>rosids</taxon>
        <taxon>malvids</taxon>
        <taxon>Brassicales</taxon>
        <taxon>Brassicaceae</taxon>
        <taxon>Coluteocarpeae</taxon>
        <taxon>Microthlaspi</taxon>
    </lineage>
</organism>
<accession>A0A6D2J5G9</accession>
<dbReference type="AlphaFoldDB" id="A0A6D2J5G9"/>
<dbReference type="EMBL" id="CACVBM020001124">
    <property type="protein sequence ID" value="CAA7032611.1"/>
    <property type="molecule type" value="Genomic_DNA"/>
</dbReference>
<keyword evidence="4" id="KW-1185">Reference proteome</keyword>
<feature type="domain" description="Reverse transcriptase zinc-binding" evidence="2">
    <location>
        <begin position="10"/>
        <end position="78"/>
    </location>
</feature>
<evidence type="ECO:0000259" key="2">
    <source>
        <dbReference type="Pfam" id="PF13966"/>
    </source>
</evidence>
<dbReference type="PANTHER" id="PTHR47074">
    <property type="entry name" value="BNAC02G40300D PROTEIN"/>
    <property type="match status" value="1"/>
</dbReference>
<dbReference type="InterPro" id="IPR044730">
    <property type="entry name" value="RNase_H-like_dom_plant"/>
</dbReference>
<dbReference type="GO" id="GO:0003676">
    <property type="term" value="F:nucleic acid binding"/>
    <property type="evidence" value="ECO:0007669"/>
    <property type="project" value="InterPro"/>
</dbReference>
<dbReference type="InterPro" id="IPR026960">
    <property type="entry name" value="RVT-Znf"/>
</dbReference>
<dbReference type="OrthoDB" id="1112108at2759"/>
<dbReference type="InterPro" id="IPR036397">
    <property type="entry name" value="RNaseH_sf"/>
</dbReference>
<dbReference type="Gene3D" id="3.30.420.10">
    <property type="entry name" value="Ribonuclease H-like superfamily/Ribonuclease H"/>
    <property type="match status" value="1"/>
</dbReference>
<dbReference type="InterPro" id="IPR012337">
    <property type="entry name" value="RNaseH-like_sf"/>
</dbReference>
<dbReference type="SUPFAM" id="SSF53098">
    <property type="entry name" value="Ribonuclease H-like"/>
    <property type="match status" value="1"/>
</dbReference>
<dbReference type="InterPro" id="IPR002156">
    <property type="entry name" value="RNaseH_domain"/>
</dbReference>
<reference evidence="3" key="1">
    <citation type="submission" date="2020-01" db="EMBL/GenBank/DDBJ databases">
        <authorList>
            <person name="Mishra B."/>
        </authorList>
    </citation>
    <scope>NUCLEOTIDE SEQUENCE [LARGE SCALE GENOMIC DNA]</scope>
</reference>
<dbReference type="Pfam" id="PF13456">
    <property type="entry name" value="RVT_3"/>
    <property type="match status" value="1"/>
</dbReference>